<name>A0A2V1DN60_9PLEO</name>
<reference evidence="1 2" key="1">
    <citation type="journal article" date="2018" name="Sci. Rep.">
        <title>Comparative genomics provides insights into the lifestyle and reveals functional heterogeneity of dark septate endophytic fungi.</title>
        <authorList>
            <person name="Knapp D.G."/>
            <person name="Nemeth J.B."/>
            <person name="Barry K."/>
            <person name="Hainaut M."/>
            <person name="Henrissat B."/>
            <person name="Johnson J."/>
            <person name="Kuo A."/>
            <person name="Lim J.H.P."/>
            <person name="Lipzen A."/>
            <person name="Nolan M."/>
            <person name="Ohm R.A."/>
            <person name="Tamas L."/>
            <person name="Grigoriev I.V."/>
            <person name="Spatafora J.W."/>
            <person name="Nagy L.G."/>
            <person name="Kovacs G.M."/>
        </authorList>
    </citation>
    <scope>NUCLEOTIDE SEQUENCE [LARGE SCALE GENOMIC DNA]</scope>
    <source>
        <strain evidence="1 2">DSE2036</strain>
    </source>
</reference>
<gene>
    <name evidence="1" type="ORF">DM02DRAFT_419304</name>
</gene>
<proteinExistence type="predicted"/>
<evidence type="ECO:0000313" key="2">
    <source>
        <dbReference type="Proteomes" id="UP000244855"/>
    </source>
</evidence>
<protein>
    <submittedName>
        <fullName evidence="1">Uncharacterized protein</fullName>
    </submittedName>
</protein>
<keyword evidence="2" id="KW-1185">Reference proteome</keyword>
<dbReference type="Proteomes" id="UP000244855">
    <property type="component" value="Unassembled WGS sequence"/>
</dbReference>
<accession>A0A2V1DN60</accession>
<dbReference type="AlphaFoldDB" id="A0A2V1DN60"/>
<evidence type="ECO:0000313" key="1">
    <source>
        <dbReference type="EMBL" id="PVH99652.1"/>
    </source>
</evidence>
<sequence length="133" mass="14529">MYDGRGPTYSMYGGTCTCQAVTACLPAFILNQEALSPPAPAADAYLSWTNSRQTDALLLSLSYTTSALATLSRCYLISLLHCPFSTPETLFLLLLYYSYAVTCHPALAPDHPQVSLPKYTTCSVLTNFSDRHC</sequence>
<organism evidence="1 2">
    <name type="scientific">Periconia macrospinosa</name>
    <dbReference type="NCBI Taxonomy" id="97972"/>
    <lineage>
        <taxon>Eukaryota</taxon>
        <taxon>Fungi</taxon>
        <taxon>Dikarya</taxon>
        <taxon>Ascomycota</taxon>
        <taxon>Pezizomycotina</taxon>
        <taxon>Dothideomycetes</taxon>
        <taxon>Pleosporomycetidae</taxon>
        <taxon>Pleosporales</taxon>
        <taxon>Massarineae</taxon>
        <taxon>Periconiaceae</taxon>
        <taxon>Periconia</taxon>
    </lineage>
</organism>
<dbReference type="EMBL" id="KZ805387">
    <property type="protein sequence ID" value="PVH99652.1"/>
    <property type="molecule type" value="Genomic_DNA"/>
</dbReference>
<dbReference type="PROSITE" id="PS51257">
    <property type="entry name" value="PROKAR_LIPOPROTEIN"/>
    <property type="match status" value="1"/>
</dbReference>